<evidence type="ECO:0000256" key="6">
    <source>
        <dbReference type="SAM" id="SignalP"/>
    </source>
</evidence>
<dbReference type="Pfam" id="PF00143">
    <property type="entry name" value="Interferon"/>
    <property type="match status" value="1"/>
</dbReference>
<evidence type="ECO:0000313" key="8">
    <source>
        <dbReference type="RefSeq" id="XP_034056112.1"/>
    </source>
</evidence>
<dbReference type="SUPFAM" id="SSF47266">
    <property type="entry name" value="4-helical cytokines"/>
    <property type="match status" value="1"/>
</dbReference>
<keyword evidence="5" id="KW-1015">Disulfide bond</keyword>
<evidence type="ECO:0000256" key="3">
    <source>
        <dbReference type="ARBA" id="ARBA00022525"/>
    </source>
</evidence>
<proteinExistence type="predicted"/>
<reference evidence="8" key="1">
    <citation type="submission" date="2025-08" db="UniProtKB">
        <authorList>
            <consortium name="RefSeq"/>
        </authorList>
    </citation>
    <scope>IDENTIFICATION</scope>
</reference>
<keyword evidence="3" id="KW-0964">Secreted</keyword>
<dbReference type="KEGG" id="gacu:117535701"/>
<sequence length="189" mass="20771">MMLVSLLLILLQVCSQLMTAVAIPTCLLNGHVVQSAHHMLRDLGGSFPVSCLPVNINISFPSSALPAAASANPLQCRKALWVVYESLQEAGLVFEEDLPAGLTWRDEKLQRFRHLQFRLMEEGQCLSGVDGSVVLSSYFSNVTAVLEQQGSAVCGWEALRRDLLWVLKSALHQHHNCFTWGTKTPPTSG</sequence>
<comment type="subcellular location">
    <subcellularLocation>
        <location evidence="1">Secreted</location>
    </subcellularLocation>
</comment>
<keyword evidence="2" id="KW-0202">Cytokine</keyword>
<dbReference type="GeneID" id="117535701"/>
<evidence type="ECO:0000256" key="1">
    <source>
        <dbReference type="ARBA" id="ARBA00004613"/>
    </source>
</evidence>
<feature type="chain" id="PRO_5027536301" evidence="6">
    <location>
        <begin position="23"/>
        <end position="189"/>
    </location>
</feature>
<dbReference type="AlphaFoldDB" id="A0A6P8TC89"/>
<dbReference type="GO" id="GO:0051607">
    <property type="term" value="P:defense response to virus"/>
    <property type="evidence" value="ECO:0007669"/>
    <property type="project" value="UniProtKB-KW"/>
</dbReference>
<feature type="signal peptide" evidence="6">
    <location>
        <begin position="1"/>
        <end position="22"/>
    </location>
</feature>
<accession>A0A6P8TC89</accession>
<dbReference type="Gene3D" id="1.20.1250.10">
    <property type="match status" value="1"/>
</dbReference>
<keyword evidence="4" id="KW-0051">Antiviral defense</keyword>
<dbReference type="Proteomes" id="UP000515161">
    <property type="component" value="Unplaced"/>
</dbReference>
<evidence type="ECO:0000256" key="5">
    <source>
        <dbReference type="ARBA" id="ARBA00023157"/>
    </source>
</evidence>
<dbReference type="InterPro" id="IPR000471">
    <property type="entry name" value="Interferon_alpha/beta/delta"/>
</dbReference>
<dbReference type="GO" id="GO:0005125">
    <property type="term" value="F:cytokine activity"/>
    <property type="evidence" value="ECO:0007669"/>
    <property type="project" value="UniProtKB-KW"/>
</dbReference>
<dbReference type="OrthoDB" id="8922121at2759"/>
<organism evidence="7 8">
    <name type="scientific">Gymnodraco acuticeps</name>
    <name type="common">Antarctic dragonfish</name>
    <dbReference type="NCBI Taxonomy" id="8218"/>
    <lineage>
        <taxon>Eukaryota</taxon>
        <taxon>Metazoa</taxon>
        <taxon>Chordata</taxon>
        <taxon>Craniata</taxon>
        <taxon>Vertebrata</taxon>
        <taxon>Euteleostomi</taxon>
        <taxon>Actinopterygii</taxon>
        <taxon>Neopterygii</taxon>
        <taxon>Teleostei</taxon>
        <taxon>Neoteleostei</taxon>
        <taxon>Acanthomorphata</taxon>
        <taxon>Eupercaria</taxon>
        <taxon>Perciformes</taxon>
        <taxon>Notothenioidei</taxon>
        <taxon>Bathydraconidae</taxon>
        <taxon>Gymnodraco</taxon>
    </lineage>
</organism>
<evidence type="ECO:0000313" key="7">
    <source>
        <dbReference type="Proteomes" id="UP000515161"/>
    </source>
</evidence>
<name>A0A6P8TC89_GYMAC</name>
<dbReference type="RefSeq" id="XP_034056112.1">
    <property type="nucleotide sequence ID" value="XM_034200221.1"/>
</dbReference>
<dbReference type="InterPro" id="IPR009079">
    <property type="entry name" value="4_helix_cytokine-like_core"/>
</dbReference>
<evidence type="ECO:0000256" key="4">
    <source>
        <dbReference type="ARBA" id="ARBA00023118"/>
    </source>
</evidence>
<keyword evidence="6" id="KW-0732">Signal</keyword>
<evidence type="ECO:0000256" key="2">
    <source>
        <dbReference type="ARBA" id="ARBA00022514"/>
    </source>
</evidence>
<keyword evidence="7" id="KW-1185">Reference proteome</keyword>
<dbReference type="InParanoid" id="A0A6P8TC89"/>
<dbReference type="GO" id="GO:0005126">
    <property type="term" value="F:cytokine receptor binding"/>
    <property type="evidence" value="ECO:0007669"/>
    <property type="project" value="InterPro"/>
</dbReference>
<dbReference type="GO" id="GO:0005615">
    <property type="term" value="C:extracellular space"/>
    <property type="evidence" value="ECO:0007669"/>
    <property type="project" value="UniProtKB-KW"/>
</dbReference>
<protein>
    <submittedName>
        <fullName evidence="8">Interferon alpha-H-like</fullName>
    </submittedName>
</protein>
<gene>
    <name evidence="8" type="primary">LOC117535701</name>
</gene>